<comment type="caution">
    <text evidence="1">The sequence shown here is derived from an EMBL/GenBank/DDBJ whole genome shotgun (WGS) entry which is preliminary data.</text>
</comment>
<dbReference type="AlphaFoldDB" id="M7N097"/>
<dbReference type="EMBL" id="AODQ01000221">
    <property type="protein sequence ID" value="EMR00646.1"/>
    <property type="molecule type" value="Genomic_DNA"/>
</dbReference>
<sequence length="81" mass="8838">MALLPQAAAYQQARHLFLPIECKPLVQPGLQAGGEAAIGMYGIAHDHSHIRLEAGGSTVAIPQQVECRKQKQKPYKCQQAF</sequence>
<evidence type="ECO:0000313" key="2">
    <source>
        <dbReference type="Proteomes" id="UP000011910"/>
    </source>
</evidence>
<evidence type="ECO:0000313" key="1">
    <source>
        <dbReference type="EMBL" id="EMR00646.1"/>
    </source>
</evidence>
<proteinExistence type="predicted"/>
<dbReference type="Proteomes" id="UP000011910">
    <property type="component" value="Unassembled WGS sequence"/>
</dbReference>
<protein>
    <submittedName>
        <fullName evidence="1">Uncharacterized protein</fullName>
    </submittedName>
</protein>
<name>M7N097_9BACT</name>
<reference evidence="1 2" key="1">
    <citation type="journal article" date="2013" name="Genome Announc.">
        <title>Draft Genome Sequence of Cesiribacter andamanensis Strain AMV16T, Isolated from a Soil Sample from a Mud Volcano in the Andaman Islands, India.</title>
        <authorList>
            <person name="Shivaji S."/>
            <person name="Ara S."/>
            <person name="Begum Z."/>
            <person name="Srinivas T.N."/>
            <person name="Singh A."/>
            <person name="Kumar Pinnaka A."/>
        </authorList>
    </citation>
    <scope>NUCLEOTIDE SEQUENCE [LARGE SCALE GENOMIC DNA]</scope>
    <source>
        <strain evidence="1 2">AMV16</strain>
    </source>
</reference>
<gene>
    <name evidence="1" type="ORF">ADICEAN_04236</name>
</gene>
<accession>M7N097</accession>
<keyword evidence="2" id="KW-1185">Reference proteome</keyword>
<organism evidence="1 2">
    <name type="scientific">Cesiribacter andamanensis AMV16</name>
    <dbReference type="NCBI Taxonomy" id="1279009"/>
    <lineage>
        <taxon>Bacteria</taxon>
        <taxon>Pseudomonadati</taxon>
        <taxon>Bacteroidota</taxon>
        <taxon>Cytophagia</taxon>
        <taxon>Cytophagales</taxon>
        <taxon>Cesiribacteraceae</taxon>
        <taxon>Cesiribacter</taxon>
    </lineage>
</organism>